<protein>
    <submittedName>
        <fullName evidence="7">Uncharacterized protein</fullName>
    </submittedName>
</protein>
<dbReference type="PANTHER" id="PTHR46485">
    <property type="entry name" value="LIM DOMAIN KINASE 1"/>
    <property type="match status" value="1"/>
</dbReference>
<dbReference type="GO" id="GO:0004674">
    <property type="term" value="F:protein serine/threonine kinase activity"/>
    <property type="evidence" value="ECO:0007669"/>
    <property type="project" value="UniProtKB-KW"/>
</dbReference>
<gene>
    <name evidence="7" type="ORF">M5D96_000080</name>
</gene>
<sequence>MIDMSLNQHSGPGPPSEICGLSVDQVDSSMSAPAHASPFVWPSTAGMCSNTTTLSPSVSAAYKGAGATSNGDATAEASAKHQPLHNGGWIGNGLPPAPVTRTISSDRLVTGSSCRALRTAVSALYSVDDFVKEKIGSGFFSEVYKVLWRLLRLIIHYHHHAAASPTLG</sequence>
<dbReference type="GO" id="GO:0005737">
    <property type="term" value="C:cytoplasm"/>
    <property type="evidence" value="ECO:0007669"/>
    <property type="project" value="TreeGrafter"/>
</dbReference>
<keyword evidence="2" id="KW-0808">Transferase</keyword>
<reference evidence="7" key="1">
    <citation type="journal article" date="2023" name="Genome Biol. Evol.">
        <title>Long-read-based Genome Assembly of Drosophila gunungcola Reveals Fewer Chemosensory Genes in Flower-breeding Species.</title>
        <authorList>
            <person name="Negi A."/>
            <person name="Liao B.Y."/>
            <person name="Yeh S.D."/>
        </authorList>
    </citation>
    <scope>NUCLEOTIDE SEQUENCE</scope>
    <source>
        <strain evidence="7">Sukarami</strain>
    </source>
</reference>
<dbReference type="GO" id="GO:0030036">
    <property type="term" value="P:actin cytoskeleton organization"/>
    <property type="evidence" value="ECO:0007669"/>
    <property type="project" value="TreeGrafter"/>
</dbReference>
<dbReference type="GO" id="GO:0005634">
    <property type="term" value="C:nucleus"/>
    <property type="evidence" value="ECO:0007669"/>
    <property type="project" value="TreeGrafter"/>
</dbReference>
<evidence type="ECO:0000256" key="4">
    <source>
        <dbReference type="ARBA" id="ARBA00022777"/>
    </source>
</evidence>
<evidence type="ECO:0000256" key="5">
    <source>
        <dbReference type="ARBA" id="ARBA00022840"/>
    </source>
</evidence>
<dbReference type="EMBL" id="JAMKOV010000001">
    <property type="protein sequence ID" value="KAI8043932.1"/>
    <property type="molecule type" value="Genomic_DNA"/>
</dbReference>
<evidence type="ECO:0000313" key="7">
    <source>
        <dbReference type="EMBL" id="KAI8043932.1"/>
    </source>
</evidence>
<dbReference type="Proteomes" id="UP001059596">
    <property type="component" value="Chromosome 3R"/>
</dbReference>
<dbReference type="GO" id="GO:0005524">
    <property type="term" value="F:ATP binding"/>
    <property type="evidence" value="ECO:0007669"/>
    <property type="project" value="UniProtKB-KW"/>
</dbReference>
<evidence type="ECO:0000256" key="1">
    <source>
        <dbReference type="ARBA" id="ARBA00022527"/>
    </source>
</evidence>
<evidence type="ECO:0000313" key="8">
    <source>
        <dbReference type="Proteomes" id="UP001059596"/>
    </source>
</evidence>
<proteinExistence type="predicted"/>
<evidence type="ECO:0000256" key="6">
    <source>
        <dbReference type="SAM" id="MobiDB-lite"/>
    </source>
</evidence>
<keyword evidence="3" id="KW-0547">Nucleotide-binding</keyword>
<evidence type="ECO:0000256" key="2">
    <source>
        <dbReference type="ARBA" id="ARBA00022679"/>
    </source>
</evidence>
<evidence type="ECO:0000256" key="3">
    <source>
        <dbReference type="ARBA" id="ARBA00022741"/>
    </source>
</evidence>
<dbReference type="InterPro" id="IPR050940">
    <property type="entry name" value="Actin_reg-Ser/Thr_kinase"/>
</dbReference>
<keyword evidence="4" id="KW-0418">Kinase</keyword>
<comment type="caution">
    <text evidence="7">The sequence shown here is derived from an EMBL/GenBank/DDBJ whole genome shotgun (WGS) entry which is preliminary data.</text>
</comment>
<dbReference type="AlphaFoldDB" id="A0A9P9YVM6"/>
<name>A0A9P9YVM6_9MUSC</name>
<dbReference type="PANTHER" id="PTHR46485:SF5">
    <property type="entry name" value="CENTER DIVIDER, ISOFORM A"/>
    <property type="match status" value="1"/>
</dbReference>
<organism evidence="7 8">
    <name type="scientific">Drosophila gunungcola</name>
    <name type="common">fruit fly</name>
    <dbReference type="NCBI Taxonomy" id="103775"/>
    <lineage>
        <taxon>Eukaryota</taxon>
        <taxon>Metazoa</taxon>
        <taxon>Ecdysozoa</taxon>
        <taxon>Arthropoda</taxon>
        <taxon>Hexapoda</taxon>
        <taxon>Insecta</taxon>
        <taxon>Pterygota</taxon>
        <taxon>Neoptera</taxon>
        <taxon>Endopterygota</taxon>
        <taxon>Diptera</taxon>
        <taxon>Brachycera</taxon>
        <taxon>Muscomorpha</taxon>
        <taxon>Ephydroidea</taxon>
        <taxon>Drosophilidae</taxon>
        <taxon>Drosophila</taxon>
        <taxon>Sophophora</taxon>
    </lineage>
</organism>
<keyword evidence="8" id="KW-1185">Reference proteome</keyword>
<keyword evidence="5" id="KW-0067">ATP-binding</keyword>
<keyword evidence="1" id="KW-0723">Serine/threonine-protein kinase</keyword>
<accession>A0A9P9YVM6</accession>
<feature type="region of interest" description="Disordered" evidence="6">
    <location>
        <begin position="69"/>
        <end position="91"/>
    </location>
</feature>